<evidence type="ECO:0000259" key="7">
    <source>
        <dbReference type="Pfam" id="PF13476"/>
    </source>
</evidence>
<dbReference type="RefSeq" id="WP_140944199.1">
    <property type="nucleotide sequence ID" value="NZ_FAOO01000002.1"/>
</dbReference>
<dbReference type="GO" id="GO:0006260">
    <property type="term" value="P:DNA replication"/>
    <property type="evidence" value="ECO:0007669"/>
    <property type="project" value="UniProtKB-UniRule"/>
</dbReference>
<gene>
    <name evidence="6" type="primary">recF</name>
    <name evidence="8" type="ORF">JGI1_00399</name>
</gene>
<feature type="binding site" evidence="6">
    <location>
        <begin position="30"/>
        <end position="37"/>
    </location>
    <ligand>
        <name>ATP</name>
        <dbReference type="ChEBI" id="CHEBI:30616"/>
    </ligand>
</feature>
<organism evidence="8 9">
    <name type="scientific">Candidatus Thermokryptus mobilis</name>
    <dbReference type="NCBI Taxonomy" id="1643428"/>
    <lineage>
        <taxon>Bacteria</taxon>
        <taxon>Pseudomonadati</taxon>
        <taxon>Candidatus Kryptoniota</taxon>
        <taxon>Candidatus Thermokryptus</taxon>
    </lineage>
</organism>
<dbReference type="InterPro" id="IPR042174">
    <property type="entry name" value="RecF_2"/>
</dbReference>
<evidence type="ECO:0000256" key="2">
    <source>
        <dbReference type="ARBA" id="ARBA00022705"/>
    </source>
</evidence>
<reference evidence="9" key="1">
    <citation type="submission" date="2015-11" db="EMBL/GenBank/DDBJ databases">
        <authorList>
            <person name="Varghese N."/>
        </authorList>
    </citation>
    <scope>NUCLEOTIDE SEQUENCE [LARGE SCALE GENOMIC DNA]</scope>
</reference>
<dbReference type="Gene3D" id="1.20.1050.90">
    <property type="entry name" value="RecF/RecN/SMC, N-terminal domain"/>
    <property type="match status" value="1"/>
</dbReference>
<sequence length="376" mass="43515">MILRTIEIKNFRNHIHTKIEFSENLNLFVGGNAQGKTSILEAISYLCLTRSFNANSDSYVLNFNSNFFEVTGLFELQGGHETIIRVFFEPGRGKKVFLNKENIEKFSIIINKFPVVILAPKSKEIVLGSPDDRRKFFDLTIAQSNPAYIDELLEHKKILKQRNKILNAISAGEIKFEQGIDLLEVWDESFINQCAKITFRRLKFLKEFISFFKEAYSKFETNENPEIEYTSKVEANFDDNFDMIREFFKDMLLKLRQEEIKRGMTLVGPQRDEFIFKINGHELRRFASQGQAKSFLVSLAVAKFFYLKEKKSETPILLLDDVFGEFDIVRAQKLISIVGNVGQSFLTSTDLNFVPMFTERIKFKKFIVSSGTVQDA</sequence>
<dbReference type="OrthoDB" id="9803889at2"/>
<keyword evidence="6" id="KW-0227">DNA damage</keyword>
<comment type="function">
    <text evidence="6">The RecF protein is involved in DNA metabolism; it is required for DNA replication and normal SOS inducibility. RecF binds preferentially to single-stranded, linear DNA. It also seems to bind ATP.</text>
</comment>
<keyword evidence="5 6" id="KW-0238">DNA-binding</keyword>
<keyword evidence="6" id="KW-0742">SOS response</keyword>
<evidence type="ECO:0000313" key="9">
    <source>
        <dbReference type="Proteomes" id="UP000320623"/>
    </source>
</evidence>
<dbReference type="GO" id="GO:0016887">
    <property type="term" value="F:ATP hydrolysis activity"/>
    <property type="evidence" value="ECO:0007669"/>
    <property type="project" value="InterPro"/>
</dbReference>
<dbReference type="GO" id="GO:0003697">
    <property type="term" value="F:single-stranded DNA binding"/>
    <property type="evidence" value="ECO:0007669"/>
    <property type="project" value="UniProtKB-UniRule"/>
</dbReference>
<proteinExistence type="inferred from homology"/>
<feature type="domain" description="Rad50/SbcC-type AAA" evidence="7">
    <location>
        <begin position="6"/>
        <end position="182"/>
    </location>
</feature>
<dbReference type="AlphaFoldDB" id="A0A0S4MSY7"/>
<evidence type="ECO:0000256" key="3">
    <source>
        <dbReference type="ARBA" id="ARBA00022741"/>
    </source>
</evidence>
<keyword evidence="9" id="KW-1185">Reference proteome</keyword>
<dbReference type="InterPro" id="IPR018078">
    <property type="entry name" value="DNA-binding_RecF_CS"/>
</dbReference>
<keyword evidence="4 6" id="KW-0067">ATP-binding</keyword>
<dbReference type="PROSITE" id="PS00617">
    <property type="entry name" value="RECF_1"/>
    <property type="match status" value="1"/>
</dbReference>
<evidence type="ECO:0000256" key="5">
    <source>
        <dbReference type="ARBA" id="ARBA00023125"/>
    </source>
</evidence>
<dbReference type="InterPro" id="IPR038729">
    <property type="entry name" value="Rad50/SbcC_AAA"/>
</dbReference>
<evidence type="ECO:0000313" key="8">
    <source>
        <dbReference type="EMBL" id="CUU02020.1"/>
    </source>
</evidence>
<comment type="subcellular location">
    <subcellularLocation>
        <location evidence="6">Cytoplasm</location>
    </subcellularLocation>
</comment>
<dbReference type="Gene3D" id="3.40.50.300">
    <property type="entry name" value="P-loop containing nucleotide triphosphate hydrolases"/>
    <property type="match status" value="1"/>
</dbReference>
<dbReference type="GO" id="GO:0000731">
    <property type="term" value="P:DNA synthesis involved in DNA repair"/>
    <property type="evidence" value="ECO:0007669"/>
    <property type="project" value="TreeGrafter"/>
</dbReference>
<dbReference type="PANTHER" id="PTHR32182">
    <property type="entry name" value="DNA REPLICATION AND REPAIR PROTEIN RECF"/>
    <property type="match status" value="1"/>
</dbReference>
<name>A0A0S4MSY7_9BACT</name>
<protein>
    <recommendedName>
        <fullName evidence="6">DNA replication and repair protein RecF</fullName>
    </recommendedName>
</protein>
<dbReference type="EMBL" id="FAOO01000002">
    <property type="protein sequence ID" value="CUU02020.1"/>
    <property type="molecule type" value="Genomic_DNA"/>
</dbReference>
<accession>A0A0S4MSY7</accession>
<keyword evidence="6" id="KW-0234">DNA repair</keyword>
<dbReference type="PANTHER" id="PTHR32182:SF0">
    <property type="entry name" value="DNA REPLICATION AND REPAIR PROTEIN RECF"/>
    <property type="match status" value="1"/>
</dbReference>
<dbReference type="SUPFAM" id="SSF52540">
    <property type="entry name" value="P-loop containing nucleoside triphosphate hydrolases"/>
    <property type="match status" value="1"/>
</dbReference>
<keyword evidence="1 6" id="KW-0963">Cytoplasm</keyword>
<dbReference type="GO" id="GO:0005524">
    <property type="term" value="F:ATP binding"/>
    <property type="evidence" value="ECO:0007669"/>
    <property type="project" value="UniProtKB-UniRule"/>
</dbReference>
<dbReference type="HAMAP" id="MF_00365">
    <property type="entry name" value="RecF"/>
    <property type="match status" value="1"/>
</dbReference>
<keyword evidence="2 6" id="KW-0235">DNA replication</keyword>
<evidence type="ECO:0000256" key="1">
    <source>
        <dbReference type="ARBA" id="ARBA00022490"/>
    </source>
</evidence>
<dbReference type="InterPro" id="IPR027417">
    <property type="entry name" value="P-loop_NTPase"/>
</dbReference>
<evidence type="ECO:0000256" key="4">
    <source>
        <dbReference type="ARBA" id="ARBA00022840"/>
    </source>
</evidence>
<dbReference type="Pfam" id="PF13476">
    <property type="entry name" value="AAA_23"/>
    <property type="match status" value="1"/>
</dbReference>
<dbReference type="GO" id="GO:0005737">
    <property type="term" value="C:cytoplasm"/>
    <property type="evidence" value="ECO:0007669"/>
    <property type="project" value="UniProtKB-SubCell"/>
</dbReference>
<dbReference type="NCBIfam" id="TIGR00611">
    <property type="entry name" value="recf"/>
    <property type="match status" value="1"/>
</dbReference>
<evidence type="ECO:0000256" key="6">
    <source>
        <dbReference type="HAMAP-Rule" id="MF_00365"/>
    </source>
</evidence>
<dbReference type="Proteomes" id="UP000320623">
    <property type="component" value="Unassembled WGS sequence"/>
</dbReference>
<comment type="similarity">
    <text evidence="6">Belongs to the RecF family.</text>
</comment>
<dbReference type="InterPro" id="IPR001238">
    <property type="entry name" value="DNA-binding_RecF"/>
</dbReference>
<dbReference type="STRING" id="1643428.GCA_001442855_00386"/>
<dbReference type="GO" id="GO:0006302">
    <property type="term" value="P:double-strand break repair"/>
    <property type="evidence" value="ECO:0007669"/>
    <property type="project" value="InterPro"/>
</dbReference>
<keyword evidence="3 6" id="KW-0547">Nucleotide-binding</keyword>
<dbReference type="GO" id="GO:0009432">
    <property type="term" value="P:SOS response"/>
    <property type="evidence" value="ECO:0007669"/>
    <property type="project" value="UniProtKB-UniRule"/>
</dbReference>